<accession>A0A812K2K9</accession>
<feature type="region of interest" description="Disordered" evidence="4">
    <location>
        <begin position="51"/>
        <end position="111"/>
    </location>
</feature>
<dbReference type="PANTHER" id="PTHR11062">
    <property type="entry name" value="EXOSTOSIN HEPARAN SULFATE GLYCOSYLTRANSFERASE -RELATED"/>
    <property type="match status" value="1"/>
</dbReference>
<dbReference type="EMBL" id="CAJNDS010000591">
    <property type="protein sequence ID" value="CAE7221099.1"/>
    <property type="molecule type" value="Genomic_DNA"/>
</dbReference>
<dbReference type="InterPro" id="IPR040911">
    <property type="entry name" value="Exostosin_GT47"/>
</dbReference>
<dbReference type="GO" id="GO:0005576">
    <property type="term" value="C:extracellular region"/>
    <property type="evidence" value="ECO:0007669"/>
    <property type="project" value="InterPro"/>
</dbReference>
<evidence type="ECO:0000256" key="4">
    <source>
        <dbReference type="SAM" id="MobiDB-lite"/>
    </source>
</evidence>
<dbReference type="OrthoDB" id="1924787at2759"/>
<protein>
    <submittedName>
        <fullName evidence="6">GT11 protein</fullName>
    </submittedName>
</protein>
<comment type="similarity">
    <text evidence="1">Belongs to the glycosyltransferase 47 family.</text>
</comment>
<name>A0A812K2K9_9DINO</name>
<gene>
    <name evidence="6" type="primary">GT11</name>
    <name evidence="6" type="ORF">SNAT2548_LOCUS8125</name>
</gene>
<evidence type="ECO:0000256" key="3">
    <source>
        <dbReference type="ARBA" id="ARBA00023157"/>
    </source>
</evidence>
<comment type="caution">
    <text evidence="6">The sequence shown here is derived from an EMBL/GenBank/DDBJ whole genome shotgun (WGS) entry which is preliminary data.</text>
</comment>
<evidence type="ECO:0000313" key="7">
    <source>
        <dbReference type="Proteomes" id="UP000604046"/>
    </source>
</evidence>
<sequence length="653" mass="72876">MPLALWLRGLASKGPILCGVLVGLYLATHSRHGAATSPEAPWKALADNIPEAPPRGRVQAEEAPSISRTPQREARAFREDAREPQASVILKSPSETPELEATSAPSLGEQEPQECFDTNWALAGFDLQHSKESSALACQKQCQCTEHCTAFTYWQNGDCHAQTDKAPRMRALEAVTGPAFCPGAPAGALLPERAPDLPKMQTAPDRYEGPKVYVYELPERFRNGGKDSACFTVDCVFGGPPMVVQGVEIWASNQFHMPRMLYYRFMNSPRRTKDINEADVFFVPAYSFKPSEETPCADGGDLFNTLFQLNPSLQDPAWGTEKASRHLFADARGWETCNYMWQLAMPFRMFHRVNIELNGLEETGPEGWTDGKPFIWYQFPYPAVYHGHADATPAKLRSRGFARYLWSFTGTGRGIAGHLRSVITEQCNRCTRCGRETNLPEVNGAVTTEEGDSYRRIAEVKLQSTFCLEPPGDTVTRKSLVDSIVLGCIPVVFEHQELDMYEPFLSAEQFAAVALFVPEAEVVGGDAKVSIWAIGTYGGKTTRSINKKMRQLQKLYPEYSELLEALHPRFTQQERWDQVKRIFPKPTPIVDILSRLSEEDVRNKQEALALVAHRLVIGMDDSSEDAVRILLDNIVSNDAEAVAVERKSDLRPP</sequence>
<dbReference type="Gene3D" id="3.50.4.10">
    <property type="entry name" value="Hepatocyte Growth Factor"/>
    <property type="match status" value="1"/>
</dbReference>
<evidence type="ECO:0000256" key="1">
    <source>
        <dbReference type="ARBA" id="ARBA00010271"/>
    </source>
</evidence>
<dbReference type="InterPro" id="IPR004263">
    <property type="entry name" value="Exostosin"/>
</dbReference>
<proteinExistence type="inferred from homology"/>
<dbReference type="SUPFAM" id="SSF57414">
    <property type="entry name" value="Hairpin loop containing domain-like"/>
    <property type="match status" value="1"/>
</dbReference>
<dbReference type="AlphaFoldDB" id="A0A812K2K9"/>
<dbReference type="SMART" id="SM00223">
    <property type="entry name" value="APPLE"/>
    <property type="match status" value="1"/>
</dbReference>
<dbReference type="GO" id="GO:0016757">
    <property type="term" value="F:glycosyltransferase activity"/>
    <property type="evidence" value="ECO:0007669"/>
    <property type="project" value="InterPro"/>
</dbReference>
<keyword evidence="3" id="KW-1015">Disulfide bond</keyword>
<keyword evidence="7" id="KW-1185">Reference proteome</keyword>
<keyword evidence="2" id="KW-0677">Repeat</keyword>
<organism evidence="6 7">
    <name type="scientific">Symbiodinium natans</name>
    <dbReference type="NCBI Taxonomy" id="878477"/>
    <lineage>
        <taxon>Eukaryota</taxon>
        <taxon>Sar</taxon>
        <taxon>Alveolata</taxon>
        <taxon>Dinophyceae</taxon>
        <taxon>Suessiales</taxon>
        <taxon>Symbiodiniaceae</taxon>
        <taxon>Symbiodinium</taxon>
    </lineage>
</organism>
<reference evidence="6" key="1">
    <citation type="submission" date="2021-02" db="EMBL/GenBank/DDBJ databases">
        <authorList>
            <person name="Dougan E. K."/>
            <person name="Rhodes N."/>
            <person name="Thang M."/>
            <person name="Chan C."/>
        </authorList>
    </citation>
    <scope>NUCLEOTIDE SEQUENCE</scope>
</reference>
<feature type="compositionally biased region" description="Basic and acidic residues" evidence="4">
    <location>
        <begin position="70"/>
        <end position="83"/>
    </location>
</feature>
<evidence type="ECO:0000256" key="2">
    <source>
        <dbReference type="ARBA" id="ARBA00022737"/>
    </source>
</evidence>
<evidence type="ECO:0000259" key="5">
    <source>
        <dbReference type="SMART" id="SM00223"/>
    </source>
</evidence>
<dbReference type="InterPro" id="IPR000177">
    <property type="entry name" value="Apple"/>
</dbReference>
<evidence type="ECO:0000313" key="6">
    <source>
        <dbReference type="EMBL" id="CAE7221099.1"/>
    </source>
</evidence>
<dbReference type="PANTHER" id="PTHR11062:SF117">
    <property type="entry name" value="XYLOGLUCAN-SPECIFIC GALACTURONOSYLTRANSFERASE 1"/>
    <property type="match status" value="1"/>
</dbReference>
<dbReference type="Pfam" id="PF03016">
    <property type="entry name" value="Exostosin_GT47"/>
    <property type="match status" value="1"/>
</dbReference>
<dbReference type="Proteomes" id="UP000604046">
    <property type="component" value="Unassembled WGS sequence"/>
</dbReference>
<dbReference type="CDD" id="cd01100">
    <property type="entry name" value="APPLE_Factor_XI_like"/>
    <property type="match status" value="1"/>
</dbReference>
<feature type="domain" description="Apple" evidence="5">
    <location>
        <begin position="115"/>
        <end position="181"/>
    </location>
</feature>
<dbReference type="GO" id="GO:0006508">
    <property type="term" value="P:proteolysis"/>
    <property type="evidence" value="ECO:0007669"/>
    <property type="project" value="InterPro"/>
</dbReference>